<evidence type="ECO:0000256" key="5">
    <source>
        <dbReference type="ARBA" id="ARBA00022989"/>
    </source>
</evidence>
<dbReference type="Pfam" id="PF00528">
    <property type="entry name" value="BPD_transp_1"/>
    <property type="match status" value="1"/>
</dbReference>
<evidence type="ECO:0000256" key="3">
    <source>
        <dbReference type="ARBA" id="ARBA00022475"/>
    </source>
</evidence>
<evidence type="ECO:0000256" key="7">
    <source>
        <dbReference type="RuleBase" id="RU363032"/>
    </source>
</evidence>
<keyword evidence="6 7" id="KW-0472">Membrane</keyword>
<accession>A0A9W6HR56</accession>
<dbReference type="PANTHER" id="PTHR43744:SF12">
    <property type="entry name" value="ABC TRANSPORTER PERMEASE PROTEIN MG189-RELATED"/>
    <property type="match status" value="1"/>
</dbReference>
<comment type="similarity">
    <text evidence="7">Belongs to the binding-protein-dependent transport system permease family.</text>
</comment>
<feature type="transmembrane region" description="Helical" evidence="7">
    <location>
        <begin position="210"/>
        <end position="235"/>
    </location>
</feature>
<evidence type="ECO:0000256" key="4">
    <source>
        <dbReference type="ARBA" id="ARBA00022692"/>
    </source>
</evidence>
<keyword evidence="4 7" id="KW-0812">Transmembrane</keyword>
<keyword evidence="10" id="KW-1185">Reference proteome</keyword>
<dbReference type="CDD" id="cd06261">
    <property type="entry name" value="TM_PBP2"/>
    <property type="match status" value="1"/>
</dbReference>
<gene>
    <name evidence="9" type="ORF">GCM10017596_06930</name>
</gene>
<dbReference type="AlphaFoldDB" id="A0A9W6HR56"/>
<evidence type="ECO:0000313" key="10">
    <source>
        <dbReference type="Proteomes" id="UP001142325"/>
    </source>
</evidence>
<dbReference type="EMBL" id="BSET01000001">
    <property type="protein sequence ID" value="GLK00978.1"/>
    <property type="molecule type" value="Genomic_DNA"/>
</dbReference>
<dbReference type="InterPro" id="IPR000515">
    <property type="entry name" value="MetI-like"/>
</dbReference>
<dbReference type="PROSITE" id="PS50928">
    <property type="entry name" value="ABC_TM1"/>
    <property type="match status" value="1"/>
</dbReference>
<dbReference type="SUPFAM" id="SSF161098">
    <property type="entry name" value="MetI-like"/>
    <property type="match status" value="1"/>
</dbReference>
<evidence type="ECO:0000259" key="8">
    <source>
        <dbReference type="PROSITE" id="PS50928"/>
    </source>
</evidence>
<dbReference type="InterPro" id="IPR035906">
    <property type="entry name" value="MetI-like_sf"/>
</dbReference>
<dbReference type="GO" id="GO:0055085">
    <property type="term" value="P:transmembrane transport"/>
    <property type="evidence" value="ECO:0007669"/>
    <property type="project" value="InterPro"/>
</dbReference>
<feature type="transmembrane region" description="Helical" evidence="7">
    <location>
        <begin position="136"/>
        <end position="155"/>
    </location>
</feature>
<evidence type="ECO:0000313" key="9">
    <source>
        <dbReference type="EMBL" id="GLK00978.1"/>
    </source>
</evidence>
<keyword evidence="5 7" id="KW-1133">Transmembrane helix</keyword>
<protein>
    <submittedName>
        <fullName evidence="9">Sugar ABC transporter permease</fullName>
    </submittedName>
</protein>
<keyword evidence="2 7" id="KW-0813">Transport</keyword>
<comment type="subcellular location">
    <subcellularLocation>
        <location evidence="1 7">Cell membrane</location>
        <topology evidence="1 7">Multi-pass membrane protein</topology>
    </subcellularLocation>
</comment>
<feature type="transmembrane region" description="Helical" evidence="7">
    <location>
        <begin position="167"/>
        <end position="189"/>
    </location>
</feature>
<organism evidence="9 10">
    <name type="scientific">Microbacterium keratanolyticum</name>
    <dbReference type="NCBI Taxonomy" id="67574"/>
    <lineage>
        <taxon>Bacteria</taxon>
        <taxon>Bacillati</taxon>
        <taxon>Actinomycetota</taxon>
        <taxon>Actinomycetes</taxon>
        <taxon>Micrococcales</taxon>
        <taxon>Microbacteriaceae</taxon>
        <taxon>Microbacterium</taxon>
    </lineage>
</organism>
<reference evidence="9" key="2">
    <citation type="submission" date="2023-01" db="EMBL/GenBank/DDBJ databases">
        <authorList>
            <person name="Sun Q."/>
            <person name="Evtushenko L."/>
        </authorList>
    </citation>
    <scope>NUCLEOTIDE SEQUENCE</scope>
    <source>
        <strain evidence="9">VKM Ac-1958</strain>
    </source>
</reference>
<dbReference type="RefSeq" id="WP_204938650.1">
    <property type="nucleotide sequence ID" value="NZ_BAAAUM010000001.1"/>
</dbReference>
<dbReference type="PANTHER" id="PTHR43744">
    <property type="entry name" value="ABC TRANSPORTER PERMEASE PROTEIN MG189-RELATED-RELATED"/>
    <property type="match status" value="1"/>
</dbReference>
<dbReference type="GO" id="GO:0005886">
    <property type="term" value="C:plasma membrane"/>
    <property type="evidence" value="ECO:0007669"/>
    <property type="project" value="UniProtKB-SubCell"/>
</dbReference>
<dbReference type="Gene3D" id="1.10.3720.10">
    <property type="entry name" value="MetI-like"/>
    <property type="match status" value="1"/>
</dbReference>
<reference evidence="9" key="1">
    <citation type="journal article" date="2014" name="Int. J. Syst. Evol. Microbiol.">
        <title>Complete genome sequence of Corynebacterium casei LMG S-19264T (=DSM 44701T), isolated from a smear-ripened cheese.</title>
        <authorList>
            <consortium name="US DOE Joint Genome Institute (JGI-PGF)"/>
            <person name="Walter F."/>
            <person name="Albersmeier A."/>
            <person name="Kalinowski J."/>
            <person name="Ruckert C."/>
        </authorList>
    </citation>
    <scope>NUCLEOTIDE SEQUENCE</scope>
    <source>
        <strain evidence="9">VKM Ac-1958</strain>
    </source>
</reference>
<evidence type="ECO:0000256" key="6">
    <source>
        <dbReference type="ARBA" id="ARBA00023136"/>
    </source>
</evidence>
<keyword evidence="3" id="KW-1003">Cell membrane</keyword>
<sequence length="305" mass="33524">MTQVLPPISEAAPRHIRHERIVPDAPRRRRASEPFVTFSSQTVMILWTALVFVPLLWTLMSSFKTSREILESPFGLPTRWSFDNYINAWTQAGIGHFFANTVVVVAGALALTMLLGAMCAYALARFDFPGRAFIRNLILAGLTFPVFLAVVPLFFVVQNFGLMNSHIGLIVTYTAYALPFTIFFLAAFFEQLPAEIAEAAAIDGASQWRTFFSVMLPMAAPGMSAIALLNFVGLWNQYLLPLVLITDPSKSVLTQGMQTFAVQAGFNVDFGALFAAAVMTVAPVLIVYLLFQKKLLSSVAQGALK</sequence>
<evidence type="ECO:0000256" key="1">
    <source>
        <dbReference type="ARBA" id="ARBA00004651"/>
    </source>
</evidence>
<dbReference type="Proteomes" id="UP001142325">
    <property type="component" value="Unassembled WGS sequence"/>
</dbReference>
<feature type="domain" description="ABC transmembrane type-1" evidence="8">
    <location>
        <begin position="98"/>
        <end position="291"/>
    </location>
</feature>
<proteinExistence type="inferred from homology"/>
<name>A0A9W6HR56_9MICO</name>
<feature type="transmembrane region" description="Helical" evidence="7">
    <location>
        <begin position="35"/>
        <end position="57"/>
    </location>
</feature>
<feature type="transmembrane region" description="Helical" evidence="7">
    <location>
        <begin position="97"/>
        <end position="124"/>
    </location>
</feature>
<feature type="transmembrane region" description="Helical" evidence="7">
    <location>
        <begin position="270"/>
        <end position="291"/>
    </location>
</feature>
<evidence type="ECO:0000256" key="2">
    <source>
        <dbReference type="ARBA" id="ARBA00022448"/>
    </source>
</evidence>
<comment type="caution">
    <text evidence="9">The sequence shown here is derived from an EMBL/GenBank/DDBJ whole genome shotgun (WGS) entry which is preliminary data.</text>
</comment>